<sequence>MARYSSRLPYMLRADDPSILPGKHNRIIHEGIQAIQSMRQRHWELGSSALREAAAAARGRKAGDSLREESLSLIRRAWTMAGRASSAALTGLRQSFVTSTAAGSAHDSVSNASKPIIPSVENGEASASSIDSASSVTKKTPNNNDLLSGILAAAVPPAAYNPVTSKCELTSSSASSIRPTTKEAQQLPHRQMTWPNPTNPEVEIIRSSSVGDDEEANVSTSYHASKHLNVPVPALKNSSKAIPAEKKDAGFNADDRSMPAWAGSQISSTAKRYLATVMSSESTGGTTSTAASARSSHQGSSNFSIRFLTMKTKVSPVLGSPDTTLCSLATSSSGSSIPVSKRGGDAGSAGGSSITPISQSSDAGRGCTSSSSSAPIVSERSDTSRALGGSSNPVSKKHDTSAGGSRGPRCDYDATSSDGPSVVPKLKPCARGLVRKSSSFPRSINSSNSTASSIVQNDGISPSDSNLIPTSALREPAAMQQALHAWRVHEQAMEVMAAARSCRKSRVLTEPVNTPVVAHPTYQPGSGMGNNRGLLLRLQDLARDQGSYEERVRGQGRRKVEIIRSSSVGDDEEANVSTSYHASKHLNVPVPALKNSSKAIPAEKKDAGFNADDRSMPAWAGSQISSTAKRYLATVMSSESTGGTTSTAASARSSHQGSSNFSIRFLTMKTKVSPVLGSPDTTLCSLATSSSGSSIPVSKRGGDAGSAGGSSIITPISQSSDAGRGCTSSSSSAPIVSERSDTSRALGGSSNPVSKKHDTSAGGSRGPRCDNDATSSDGPSVVPKLKPCARGLVRKSSSFPRSINSSNSTASSIVQNDGSSPSDSNLIPTSALREPASMQQALHAWRVHEQAMEVMAAARSCRKSRVLTEPVNTPTAGSGMGNNRGLLLRLQDLARDQGSYEERVRSQGRRSEALRVHPASSRSMQDNYDFRSKSSWV</sequence>
<dbReference type="EMBL" id="BEGY01000001">
    <property type="protein sequence ID" value="GAX72605.1"/>
    <property type="molecule type" value="Genomic_DNA"/>
</dbReference>
<comment type="caution">
    <text evidence="2">The sequence shown here is derived from an EMBL/GenBank/DDBJ whole genome shotgun (WGS) entry which is preliminary data.</text>
</comment>
<organism evidence="2 3">
    <name type="scientific">Chlamydomonas eustigma</name>
    <dbReference type="NCBI Taxonomy" id="1157962"/>
    <lineage>
        <taxon>Eukaryota</taxon>
        <taxon>Viridiplantae</taxon>
        <taxon>Chlorophyta</taxon>
        <taxon>core chlorophytes</taxon>
        <taxon>Chlorophyceae</taxon>
        <taxon>CS clade</taxon>
        <taxon>Chlamydomonadales</taxon>
        <taxon>Chlamydomonadaceae</taxon>
        <taxon>Chlamydomonas</taxon>
    </lineage>
</organism>
<feature type="compositionally biased region" description="Low complexity" evidence="1">
    <location>
        <begin position="438"/>
        <end position="454"/>
    </location>
</feature>
<keyword evidence="3" id="KW-1185">Reference proteome</keyword>
<feature type="compositionally biased region" description="Basic and acidic residues" evidence="1">
    <location>
        <begin position="902"/>
        <end position="915"/>
    </location>
</feature>
<dbReference type="AlphaFoldDB" id="A0A250WP46"/>
<feature type="compositionally biased region" description="Polar residues" evidence="1">
    <location>
        <begin position="171"/>
        <end position="184"/>
    </location>
</feature>
<evidence type="ECO:0000313" key="2">
    <source>
        <dbReference type="EMBL" id="GAX72605.1"/>
    </source>
</evidence>
<feature type="compositionally biased region" description="Basic and acidic residues" evidence="1">
    <location>
        <begin position="928"/>
        <end position="937"/>
    </location>
</feature>
<reference evidence="2 3" key="1">
    <citation type="submission" date="2017-08" db="EMBL/GenBank/DDBJ databases">
        <title>Acidophilic green algal genome provides insights into adaptation to an acidic environment.</title>
        <authorList>
            <person name="Hirooka S."/>
            <person name="Hirose Y."/>
            <person name="Kanesaki Y."/>
            <person name="Higuchi S."/>
            <person name="Fujiwara T."/>
            <person name="Onuma R."/>
            <person name="Era A."/>
            <person name="Ohbayashi R."/>
            <person name="Uzuka A."/>
            <person name="Nozaki H."/>
            <person name="Yoshikawa H."/>
            <person name="Miyagishima S.Y."/>
        </authorList>
    </citation>
    <scope>NUCLEOTIDE SEQUENCE [LARGE SCALE GENOMIC DNA]</scope>
    <source>
        <strain evidence="2 3">NIES-2499</strain>
    </source>
</reference>
<name>A0A250WP46_9CHLO</name>
<evidence type="ECO:0000313" key="3">
    <source>
        <dbReference type="Proteomes" id="UP000232323"/>
    </source>
</evidence>
<feature type="region of interest" description="Disordered" evidence="1">
    <location>
        <begin position="902"/>
        <end position="937"/>
    </location>
</feature>
<feature type="compositionally biased region" description="Polar residues" evidence="1">
    <location>
        <begin position="354"/>
        <end position="375"/>
    </location>
</feature>
<evidence type="ECO:0000256" key="1">
    <source>
        <dbReference type="SAM" id="MobiDB-lite"/>
    </source>
</evidence>
<feature type="compositionally biased region" description="Polar residues" evidence="1">
    <location>
        <begin position="712"/>
        <end position="734"/>
    </location>
</feature>
<protein>
    <submittedName>
        <fullName evidence="2">Uncharacterized protein</fullName>
    </submittedName>
</protein>
<feature type="compositionally biased region" description="Polar residues" evidence="1">
    <location>
        <begin position="455"/>
        <end position="469"/>
    </location>
</feature>
<proteinExistence type="predicted"/>
<feature type="region of interest" description="Disordered" evidence="1">
    <location>
        <begin position="687"/>
        <end position="829"/>
    </location>
</feature>
<accession>A0A250WP46</accession>
<feature type="region of interest" description="Disordered" evidence="1">
    <location>
        <begin position="171"/>
        <end position="200"/>
    </location>
</feature>
<dbReference type="Proteomes" id="UP000232323">
    <property type="component" value="Unassembled WGS sequence"/>
</dbReference>
<feature type="region of interest" description="Disordered" evidence="1">
    <location>
        <begin position="438"/>
        <end position="469"/>
    </location>
</feature>
<gene>
    <name evidence="2" type="ORF">CEUSTIGMA_g61.t1</name>
</gene>
<feature type="compositionally biased region" description="Polar residues" evidence="1">
    <location>
        <begin position="814"/>
        <end position="828"/>
    </location>
</feature>
<feature type="compositionally biased region" description="Low complexity" evidence="1">
    <location>
        <begin position="796"/>
        <end position="813"/>
    </location>
</feature>
<feature type="region of interest" description="Disordered" evidence="1">
    <location>
        <begin position="329"/>
        <end position="424"/>
    </location>
</feature>